<protein>
    <recommendedName>
        <fullName evidence="3">NACHT-NTPase and P-loop NTPases N-terminal domain-containing protein</fullName>
    </recommendedName>
</protein>
<dbReference type="EMBL" id="JAQOWY010000356">
    <property type="protein sequence ID" value="KAK1843477.1"/>
    <property type="molecule type" value="Genomic_DNA"/>
</dbReference>
<name>A0AAD9A9A0_9PEZI</name>
<evidence type="ECO:0008006" key="3">
    <source>
        <dbReference type="Google" id="ProtNLM"/>
    </source>
</evidence>
<evidence type="ECO:0000313" key="1">
    <source>
        <dbReference type="EMBL" id="KAK1843477.1"/>
    </source>
</evidence>
<evidence type="ECO:0000313" key="2">
    <source>
        <dbReference type="Proteomes" id="UP001243330"/>
    </source>
</evidence>
<reference evidence="1" key="1">
    <citation type="submission" date="2023-01" db="EMBL/GenBank/DDBJ databases">
        <title>Colletotrichum chrysophilum M932 genome sequence.</title>
        <authorList>
            <person name="Baroncelli R."/>
        </authorList>
    </citation>
    <scope>NUCLEOTIDE SEQUENCE</scope>
    <source>
        <strain evidence="1">M932</strain>
    </source>
</reference>
<gene>
    <name evidence="1" type="ORF">CCHR01_13894</name>
</gene>
<comment type="caution">
    <text evidence="1">The sequence shown here is derived from an EMBL/GenBank/DDBJ whole genome shotgun (WGS) entry which is preliminary data.</text>
</comment>
<sequence>MRSGCAPFPSILPRDPNLRLSSSLHRQPGLFSAMAEALGLASSIIAVADLAGKTISLSVKLKALWDEVKDVPVTLLEKAEYLQHLEELLYLAEQDAAEDATPTAIWNAINRARAARNDVQNTIDAYTEELANGQRFRRRIAAAKIVIQKDNLKAVEHKLDKALELYKLANDVTYGHYSRLIYKQVAESTSAMVISTSNQSPIIESGDSAGYISSHMVEIKAAKPTKDTIFDGPSALGRLCFGYHDQTYSLSMRIPDWLGGKVYSSMVQRSITGWQSFLSVYPIVDDLANRFEDIIREDNIHSLQKYLHENNLTPLVHDKAGRNLLHSAVLLESLETMKWLLNCGVYPGSFYECRALFDLSDARYPVEVYIASFNSKKQSHQVEILKICQDYMPDTVESNHLIWGTMVFKGSFEDFTAIQMVIEPRYPVFDLSIRLRHAVSGVKFSGWSWQEVKKVLHEIETLTTDVTEICRNSWFVWALSSLSALGLAIDLERLHHSQSILPVNCSFYQALGDIARIDPEDITFCYEGVYFDQIGVTPIYLFLQQLLPGWKPPEAFDQMLQSSITHWATILYDSDVDILHYGRKMRDIYQKFGRCVSEQTAWRSNSEGVHTGIEYTYSLLGITYGALPTQWRLWWVPYINDYAADFWNMVENPGLTPSDFNVPGGWTDDFDENDDEDDEKVPFVWSEYRKIRPPI</sequence>
<accession>A0AAD9A9A0</accession>
<keyword evidence="2" id="KW-1185">Reference proteome</keyword>
<proteinExistence type="predicted"/>
<organism evidence="1 2">
    <name type="scientific">Colletotrichum chrysophilum</name>
    <dbReference type="NCBI Taxonomy" id="1836956"/>
    <lineage>
        <taxon>Eukaryota</taxon>
        <taxon>Fungi</taxon>
        <taxon>Dikarya</taxon>
        <taxon>Ascomycota</taxon>
        <taxon>Pezizomycotina</taxon>
        <taxon>Sordariomycetes</taxon>
        <taxon>Hypocreomycetidae</taxon>
        <taxon>Glomerellales</taxon>
        <taxon>Glomerellaceae</taxon>
        <taxon>Colletotrichum</taxon>
        <taxon>Colletotrichum gloeosporioides species complex</taxon>
    </lineage>
</organism>
<dbReference type="AlphaFoldDB" id="A0AAD9A9A0"/>
<dbReference type="Proteomes" id="UP001243330">
    <property type="component" value="Unassembled WGS sequence"/>
</dbReference>